<dbReference type="EMBL" id="JASCZI010151916">
    <property type="protein sequence ID" value="MED6174879.1"/>
    <property type="molecule type" value="Genomic_DNA"/>
</dbReference>
<evidence type="ECO:0000313" key="3">
    <source>
        <dbReference type="Proteomes" id="UP001341840"/>
    </source>
</evidence>
<reference evidence="2 3" key="1">
    <citation type="journal article" date="2023" name="Plants (Basel)">
        <title>Bridging the Gap: Combining Genomics and Transcriptomics Approaches to Understand Stylosanthes scabra, an Orphan Legume from the Brazilian Caatinga.</title>
        <authorList>
            <person name="Ferreira-Neto J.R.C."/>
            <person name="da Silva M.D."/>
            <person name="Binneck E."/>
            <person name="de Melo N.F."/>
            <person name="da Silva R.H."/>
            <person name="de Melo A.L.T.M."/>
            <person name="Pandolfi V."/>
            <person name="Bustamante F.O."/>
            <person name="Brasileiro-Vidal A.C."/>
            <person name="Benko-Iseppon A.M."/>
        </authorList>
    </citation>
    <scope>NUCLEOTIDE SEQUENCE [LARGE SCALE GENOMIC DNA]</scope>
    <source>
        <tissue evidence="2">Leaves</tissue>
    </source>
</reference>
<organism evidence="2 3">
    <name type="scientific">Stylosanthes scabra</name>
    <dbReference type="NCBI Taxonomy" id="79078"/>
    <lineage>
        <taxon>Eukaryota</taxon>
        <taxon>Viridiplantae</taxon>
        <taxon>Streptophyta</taxon>
        <taxon>Embryophyta</taxon>
        <taxon>Tracheophyta</taxon>
        <taxon>Spermatophyta</taxon>
        <taxon>Magnoliopsida</taxon>
        <taxon>eudicotyledons</taxon>
        <taxon>Gunneridae</taxon>
        <taxon>Pentapetalae</taxon>
        <taxon>rosids</taxon>
        <taxon>fabids</taxon>
        <taxon>Fabales</taxon>
        <taxon>Fabaceae</taxon>
        <taxon>Papilionoideae</taxon>
        <taxon>50 kb inversion clade</taxon>
        <taxon>dalbergioids sensu lato</taxon>
        <taxon>Dalbergieae</taxon>
        <taxon>Pterocarpus clade</taxon>
        <taxon>Stylosanthes</taxon>
    </lineage>
</organism>
<feature type="compositionally biased region" description="Basic and acidic residues" evidence="1">
    <location>
        <begin position="76"/>
        <end position="86"/>
    </location>
</feature>
<accession>A0ABU6VNZ9</accession>
<evidence type="ECO:0000313" key="2">
    <source>
        <dbReference type="EMBL" id="MED6174879.1"/>
    </source>
</evidence>
<feature type="region of interest" description="Disordered" evidence="1">
    <location>
        <begin position="41"/>
        <end position="117"/>
    </location>
</feature>
<proteinExistence type="predicted"/>
<keyword evidence="3" id="KW-1185">Reference proteome</keyword>
<comment type="caution">
    <text evidence="2">The sequence shown here is derived from an EMBL/GenBank/DDBJ whole genome shotgun (WGS) entry which is preliminary data.</text>
</comment>
<evidence type="ECO:0000256" key="1">
    <source>
        <dbReference type="SAM" id="MobiDB-lite"/>
    </source>
</evidence>
<gene>
    <name evidence="2" type="ORF">PIB30_073153</name>
</gene>
<dbReference type="Proteomes" id="UP001341840">
    <property type="component" value="Unassembled WGS sequence"/>
</dbReference>
<sequence>MHQCKRFVKVACLREDNFKQYSEMIMRHTLKLEGQNGLCRETDLDEEPPSVQVNGAVGVGDPARVRTKGTAAETNHSPERPLRDPSSESAAHVAGLDTGEHDALTRVGRTWRQDRKA</sequence>
<name>A0ABU6VNZ9_9FABA</name>
<protein>
    <submittedName>
        <fullName evidence="2">Uncharacterized protein</fullName>
    </submittedName>
</protein>